<dbReference type="InterPro" id="IPR020841">
    <property type="entry name" value="PKS_Beta-ketoAc_synthase_dom"/>
</dbReference>
<dbReference type="Pfam" id="PF08659">
    <property type="entry name" value="KR"/>
    <property type="match status" value="2"/>
</dbReference>
<dbReference type="Gene3D" id="3.40.50.150">
    <property type="entry name" value="Vaccinia Virus protein VP39"/>
    <property type="match status" value="1"/>
</dbReference>
<evidence type="ECO:0000256" key="4">
    <source>
        <dbReference type="ARBA" id="ARBA00022553"/>
    </source>
</evidence>
<dbReference type="Pfam" id="PF02801">
    <property type="entry name" value="Ketoacyl-synt_C"/>
    <property type="match status" value="2"/>
</dbReference>
<dbReference type="SMART" id="SM00823">
    <property type="entry name" value="PKS_PP"/>
    <property type="match status" value="2"/>
</dbReference>
<accession>A0A1X7AGI6</accession>
<evidence type="ECO:0000313" key="11">
    <source>
        <dbReference type="Proteomes" id="UP000196573"/>
    </source>
</evidence>
<dbReference type="InterPro" id="IPR013217">
    <property type="entry name" value="Methyltransf_12"/>
</dbReference>
<dbReference type="Pfam" id="PF00109">
    <property type="entry name" value="ketoacyl-synt"/>
    <property type="match status" value="2"/>
</dbReference>
<dbReference type="InterPro" id="IPR057326">
    <property type="entry name" value="KR_dom"/>
</dbReference>
<dbReference type="PROSITE" id="PS00606">
    <property type="entry name" value="KS3_1"/>
    <property type="match status" value="1"/>
</dbReference>
<dbReference type="GO" id="GO:0047879">
    <property type="term" value="F:erythronolide synthase activity"/>
    <property type="evidence" value="ECO:0007669"/>
    <property type="project" value="UniProtKB-EC"/>
</dbReference>
<dbReference type="GO" id="GO:0031177">
    <property type="term" value="F:phosphopantetheine binding"/>
    <property type="evidence" value="ECO:0007669"/>
    <property type="project" value="InterPro"/>
</dbReference>
<dbReference type="EMBL" id="FWPT01000002">
    <property type="protein sequence ID" value="SMA38347.1"/>
    <property type="molecule type" value="Genomic_DNA"/>
</dbReference>
<evidence type="ECO:0000259" key="8">
    <source>
        <dbReference type="PROSITE" id="PS50075"/>
    </source>
</evidence>
<dbReference type="FunFam" id="3.40.47.10:FF:000019">
    <property type="entry name" value="Polyketide synthase type I"/>
    <property type="match status" value="1"/>
</dbReference>
<keyword evidence="4" id="KW-0597">Phosphoprotein</keyword>
<gene>
    <name evidence="10" type="primary">eryA_2</name>
    <name evidence="10" type="ORF">EHSB41UT_00868</name>
</gene>
<dbReference type="Pfam" id="PF22621">
    <property type="entry name" value="CurL-like_PKS_C"/>
    <property type="match status" value="1"/>
</dbReference>
<dbReference type="InterPro" id="IPR050091">
    <property type="entry name" value="PKS_NRPS_Biosynth_Enz"/>
</dbReference>
<dbReference type="InterPro" id="IPR032821">
    <property type="entry name" value="PKS_assoc"/>
</dbReference>
<protein>
    <submittedName>
        <fullName evidence="10">Erythronolide synthase, modules 1 and 2</fullName>
        <ecNumber evidence="10">2.3.1.94</ecNumber>
    </submittedName>
</protein>
<comment type="pathway">
    <text evidence="1">Lipid metabolism; fatty acid biosynthesis.</text>
</comment>
<name>A0A1X7AGI6_9GAMM</name>
<keyword evidence="3" id="KW-0596">Phosphopantetheine</keyword>
<dbReference type="InterPro" id="IPR036291">
    <property type="entry name" value="NAD(P)-bd_dom_sf"/>
</dbReference>
<dbReference type="PROSITE" id="PS00012">
    <property type="entry name" value="PHOSPHOPANTETHEINE"/>
    <property type="match status" value="1"/>
</dbReference>
<evidence type="ECO:0000256" key="3">
    <source>
        <dbReference type="ARBA" id="ARBA00022450"/>
    </source>
</evidence>
<evidence type="ECO:0000256" key="1">
    <source>
        <dbReference type="ARBA" id="ARBA00005194"/>
    </source>
</evidence>
<dbReference type="Pfam" id="PF08242">
    <property type="entry name" value="Methyltransf_12"/>
    <property type="match status" value="1"/>
</dbReference>
<keyword evidence="5 10" id="KW-0808">Transferase</keyword>
<dbReference type="Gene3D" id="3.30.70.3290">
    <property type="match status" value="3"/>
</dbReference>
<dbReference type="SUPFAM" id="SSF51735">
    <property type="entry name" value="NAD(P)-binding Rossmann-fold domains"/>
    <property type="match status" value="4"/>
</dbReference>
<dbReference type="InterPro" id="IPR029063">
    <property type="entry name" value="SAM-dependent_MTases_sf"/>
</dbReference>
<dbReference type="InterPro" id="IPR009081">
    <property type="entry name" value="PP-bd_ACP"/>
</dbReference>
<dbReference type="CDD" id="cd02440">
    <property type="entry name" value="AdoMet_MTases"/>
    <property type="match status" value="1"/>
</dbReference>
<dbReference type="SMART" id="SM00825">
    <property type="entry name" value="PKS_KS"/>
    <property type="match status" value="2"/>
</dbReference>
<dbReference type="InterPro" id="IPR006162">
    <property type="entry name" value="Ppantetheine_attach_site"/>
</dbReference>
<dbReference type="RefSeq" id="WP_087107271.1">
    <property type="nucleotide sequence ID" value="NZ_CBCSCN010000001.1"/>
</dbReference>
<dbReference type="Gene3D" id="1.10.1200.10">
    <property type="entry name" value="ACP-like"/>
    <property type="match status" value="2"/>
</dbReference>
<evidence type="ECO:0000259" key="9">
    <source>
        <dbReference type="PROSITE" id="PS52004"/>
    </source>
</evidence>
<proteinExistence type="inferred from homology"/>
<keyword evidence="11" id="KW-1185">Reference proteome</keyword>
<feature type="domain" description="Ketosynthase family 3 (KS3)" evidence="9">
    <location>
        <begin position="2465"/>
        <end position="2888"/>
    </location>
</feature>
<dbReference type="InterPro" id="IPR018201">
    <property type="entry name" value="Ketoacyl_synth_AS"/>
</dbReference>
<keyword evidence="6" id="KW-0511">Multifunctional enzyme</keyword>
<evidence type="ECO:0000256" key="2">
    <source>
        <dbReference type="ARBA" id="ARBA00006484"/>
    </source>
</evidence>
<dbReference type="UniPathway" id="UPA00094"/>
<dbReference type="GO" id="GO:0006633">
    <property type="term" value="P:fatty acid biosynthetic process"/>
    <property type="evidence" value="ECO:0007669"/>
    <property type="project" value="UniProtKB-UniPathway"/>
</dbReference>
<evidence type="ECO:0000313" key="10">
    <source>
        <dbReference type="EMBL" id="SMA38347.1"/>
    </source>
</evidence>
<feature type="domain" description="Carrier" evidence="8">
    <location>
        <begin position="1037"/>
        <end position="1115"/>
    </location>
</feature>
<evidence type="ECO:0000256" key="6">
    <source>
        <dbReference type="ARBA" id="ARBA00023268"/>
    </source>
</evidence>
<organism evidence="10 11">
    <name type="scientific">Parendozoicomonas haliclonae</name>
    <dbReference type="NCBI Taxonomy" id="1960125"/>
    <lineage>
        <taxon>Bacteria</taxon>
        <taxon>Pseudomonadati</taxon>
        <taxon>Pseudomonadota</taxon>
        <taxon>Gammaproteobacteria</taxon>
        <taxon>Oceanospirillales</taxon>
        <taxon>Endozoicomonadaceae</taxon>
        <taxon>Parendozoicomonas</taxon>
    </lineage>
</organism>
<dbReference type="PANTHER" id="PTHR43775">
    <property type="entry name" value="FATTY ACID SYNTHASE"/>
    <property type="match status" value="1"/>
</dbReference>
<dbReference type="InterPro" id="IPR013968">
    <property type="entry name" value="PKS_KR"/>
</dbReference>
<dbReference type="SUPFAM" id="SSF53901">
    <property type="entry name" value="Thiolase-like"/>
    <property type="match status" value="2"/>
</dbReference>
<dbReference type="InterPro" id="IPR014031">
    <property type="entry name" value="Ketoacyl_synth_C"/>
</dbReference>
<dbReference type="SMART" id="SM00822">
    <property type="entry name" value="PKS_KR"/>
    <property type="match status" value="2"/>
</dbReference>
<dbReference type="EC" id="2.3.1.94" evidence="10"/>
<dbReference type="InterPro" id="IPR016039">
    <property type="entry name" value="Thiolase-like"/>
</dbReference>
<dbReference type="Proteomes" id="UP000196573">
    <property type="component" value="Unassembled WGS sequence"/>
</dbReference>
<dbReference type="PROSITE" id="PS50075">
    <property type="entry name" value="CARRIER"/>
    <property type="match status" value="2"/>
</dbReference>
<feature type="domain" description="Carrier" evidence="8">
    <location>
        <begin position="2356"/>
        <end position="2434"/>
    </location>
</feature>
<dbReference type="GO" id="GO:0004315">
    <property type="term" value="F:3-oxoacyl-[acyl-carrier-protein] synthase activity"/>
    <property type="evidence" value="ECO:0007669"/>
    <property type="project" value="InterPro"/>
</dbReference>
<dbReference type="Gene3D" id="3.40.50.720">
    <property type="entry name" value="NAD(P)-binding Rossmann-like Domain"/>
    <property type="match status" value="2"/>
</dbReference>
<dbReference type="OrthoDB" id="9778690at2"/>
<feature type="domain" description="Ketosynthase family 3 (KS3)" evidence="9">
    <location>
        <begin position="1142"/>
        <end position="1560"/>
    </location>
</feature>
<dbReference type="GO" id="GO:0004312">
    <property type="term" value="F:fatty acid synthase activity"/>
    <property type="evidence" value="ECO:0007669"/>
    <property type="project" value="TreeGrafter"/>
</dbReference>
<dbReference type="PANTHER" id="PTHR43775:SF51">
    <property type="entry name" value="INACTIVE PHENOLPHTHIOCEROL SYNTHESIS POLYKETIDE SYNTHASE TYPE I PKS1-RELATED"/>
    <property type="match status" value="1"/>
</dbReference>
<dbReference type="SUPFAM" id="SSF47336">
    <property type="entry name" value="ACP-like"/>
    <property type="match status" value="2"/>
</dbReference>
<dbReference type="PROSITE" id="PS52004">
    <property type="entry name" value="KS3_2"/>
    <property type="match status" value="2"/>
</dbReference>
<dbReference type="CDD" id="cd05274">
    <property type="entry name" value="KR_FAS_SDR_x"/>
    <property type="match status" value="2"/>
</dbReference>
<evidence type="ECO:0000256" key="7">
    <source>
        <dbReference type="ARBA" id="ARBA00054155"/>
    </source>
</evidence>
<keyword evidence="10" id="KW-0012">Acyltransferase</keyword>
<dbReference type="SUPFAM" id="SSF53335">
    <property type="entry name" value="S-adenosyl-L-methionine-dependent methyltransferases"/>
    <property type="match status" value="1"/>
</dbReference>
<dbReference type="InterPro" id="IPR036736">
    <property type="entry name" value="ACP-like_sf"/>
</dbReference>
<dbReference type="InterPro" id="IPR014030">
    <property type="entry name" value="Ketoacyl_synth_N"/>
</dbReference>
<dbReference type="Gene3D" id="3.40.47.10">
    <property type="match status" value="2"/>
</dbReference>
<dbReference type="Pfam" id="PF00550">
    <property type="entry name" value="PP-binding"/>
    <property type="match status" value="2"/>
</dbReference>
<dbReference type="SMART" id="SM01294">
    <property type="entry name" value="PKS_PP_betabranch"/>
    <property type="match status" value="1"/>
</dbReference>
<evidence type="ECO:0000256" key="5">
    <source>
        <dbReference type="ARBA" id="ARBA00022679"/>
    </source>
</evidence>
<dbReference type="Pfam" id="PF16197">
    <property type="entry name" value="KAsynt_C_assoc"/>
    <property type="match status" value="2"/>
</dbReference>
<sequence length="2889" mass="314387">MDHPLQLVPVSGHTPAALITQCHNLVAYLEGHEVSLEDLAYTLGVYRSHFVYRLAVCADSVSDLCQKLNSFLAVYTGEASPEPLPDSCFYGDAHSQKSLSESGMALADRGLTERSLKEVARFYVEGNEIAFKQLYPDQTRCRLDLPVYPFQRKRHWVNTELPISDHNKSTGTDNLLFHYEWVATPLSAPVAGYFPSPISMTGTVADAVVDVSNRQWFQAFDSYRDELDRLTSHYMVAAFVSLGVSVDTGTCIPSADQLADTLGIVDNQRRLFRLLFKRLVAAGYLKPDDSGENWCWQPSVSDVMLDEPESVPAEPSPASRLLHATGPKLADVLLGRVKPEQLIFPNNDTSLVNALYRDSADNEYISHQIKQVLEQLIETIPAGGELKILEIGAGTGGTTEPLLEYLQSCPGHFSYAFSDISPVLLKDAEKRLGHFNGCGGLRLSFTILDIEQDSISDGEQGYDLVIASNVLHATQSIADTLTHTRALLHDGGWLLLQEAANPGTWIDIVFGLLEGWWKFSDTKLRSDNPLLSPGSWCKQLELAGFDQAMTPVPAECPQTLILARAPIKSNDYNSNDHNSNGSVQVENTCLVVQSGQELPSLQDASASASGKTTDLCWHLPSLTLDTADDPLDLIQPLIRQFIAITQWINDAPAPPRLHVLCQQAFASKPSEDVQPLLAPILALVRTLASEVPETAGVIVDADQPVDTDWLLMLANSQTSDIYSLRRKRLFTRGLINDPDDTEVDVSNPLLTAAKGTWLIAGTGGMALLTTRWLARQGIRTVILFSRHGLSQDQTPALKRLETEYPELKLSVEQIDICDAQAMEQLGQKLISQGDFKGKVQGIVHCAGSLDDGVVRHQTAERIAQVLGAKVQGGWNLHRLAEALMPEYVLLFSSAATLSCPPGLGAYAAGNCFLDALAEYRLVRGEPALALDWGAVKDVGVERVQASNTTMASTLQALDIKPMTPVQAMDGMTRAFRLQAQQAYGSRVVSPIDPQALGAHGDSLPAVFRTLAAQHIPEVSRPKSNANPINGQTGLRSLLREQLRAQIRKSVQSVLDEQHQSLLTDQASFQELGMDSLKAVELRNQLVKALGQPLSSSVLFDYPSVDALVEHIRPLLAETESVEETVEPENRLQDASDKRTPHSDAVAIIGMGCRFPGAESPDAFWELLSEGLNTVGELPVDRRRLALDQPVAGPKGHGGYLNDIDMFDPLFFDIPPSQAASLDPQQRVLLETAWQAIEQAGLAKEQLWNSRTSVFVGLYHHDYQKKIAEAGVEELDGWTLLGSEHSTMAGRLSYWLGLRGANMPVNTACSSSLVSLHLACQGLINGESDLALAGGVSLLLSSYRQIYFDKLGALSSTGQCRPFGQEADGFVPAEGCGVLVLKRLADAERDNDNILAVIRGSAVNQDGRSQGLTAPNGPAQAQVIQEALDAAALQPTDIDYLEAHGTGTALGDPIEINALASVFHERSRKTPLQVGSVKSNIGHSEAAAGVAGVIKTVLAMQHGQLPASLSCTPVSRQIRWDAIPISVVRHLSGWPETGRPYRAGVSAFGFSGTNAHLILEQAPARKVVSRTQPALEVRSWQLVLLSARSPESLRAMVEEMLAYCQDLADSEAVTAENLAWNLAVRRSSFEYRLIVPAENLSDLYEELEQWLAAHSGQQKRCDPLAADETVLWLNLPEAPDALRQLVANYRSEQTFMEVLEHWAAFMGIALEGLLLQLSEPAQDSPNRDLAIAGIGCALVATWRLWGINGSSLVAEGLALPGILSDDQSLDDAFAMAQQLVDKKTTGRADPHLLKTCSQLVENQTVPIMKVDTEGMPSIDSSQLSHSRVVVCVEPLSAQYDLQTCCFSDPGAGLQQWFMSGGSVNWKAVWQGREGQPLDLPGYPWNRSAYWLHDASKKSVTRSATTSEIKSESLKVYQRVWQALQSQTAADSNIKTDDNSHVIVWPTNDQPGRDVFSAVEQQFQALKSHLVNESLPEVVWVLTRQGERLPGDISAGSDIASSEQSAIRGFVRGIAQEYPDLTFVLLDIGARDDAAEVIQQLKQRDEYRQYVLSRSLTRSLTEMAYRRGQFYRPILQESSSSPENNAPLLSGQALITGGLGSLGLHTALWLVEQGIEQLVLVSRHRPEDPERQQLLEQLQSRLPQTGSLQIELRDIGEPDVLANLLATMRSRSSDSIVVYHCAGVSENLPLAELDLQTLRNNMRPKVMGFEALASLPEDLRPDHIICFSSLASVTGRATQSAYCAANAWLDAGAERLSREGLSCRTISWGPWQAGMATRSRTLDALSASGIYPLTPHEALGRLSATAATGHSVVADLSEAMRERINFSESQNLDDEPEHSFQGEDNGFLDQYFQAAEIEKARLLTHWLKEQVLQLMGMEPDAALSEEEGFFALGMDSMMMVSLANTISKNLGLTLDAALIISAANLGGLARKLLPLLDKQCDRFKSPRSSPNKDNQATLVEERCTAAVDPVVILGSSCTLPGGVNDLDQFWQLLAEGRCTREKISPDRWPLEGFYSPDQDRVDRSYCPYGHFVELPGIEEALFYGISPREAEKMDPQQILLLKNAWLALENACLVPDDLRGERVGVFLGIGPPEFSHTQRHLRAETDMYSVTGSHISFAAGRLAHSLGLQGPCMAVDTACSSTLTALHLACQALDSGDCDLALVAGVQTIMLPQTYIALCRARAISADGLCKAFADNADGYSRGEGCGVLVLTRESRADQLAIPAQAKVASTAINHDGAGPGLTVPNSEAQQRLVQQALGKARLSEDDIGYLEAHGTGTRLGDPLEVMALAEVFAARRSPLPIGSVKGNIGHLEAGAGMAGLLKVMAAMRHRQLPPHLHAQTLNRQIPWQDIPVQVCQSLTPWPVDDSGTLYAGISSFGLSGSNAHVILASA</sequence>
<comment type="function">
    <text evidence="7">Involved in production of the polyketide antibiotic thailandamide.</text>
</comment>
<reference evidence="10 11" key="1">
    <citation type="submission" date="2017-03" db="EMBL/GenBank/DDBJ databases">
        <authorList>
            <person name="Afonso C.L."/>
            <person name="Miller P.J."/>
            <person name="Scott M.A."/>
            <person name="Spackman E."/>
            <person name="Goraichik I."/>
            <person name="Dimitrov K.M."/>
            <person name="Suarez D.L."/>
            <person name="Swayne D.E."/>
        </authorList>
    </citation>
    <scope>NUCLEOTIDE SEQUENCE [LARGE SCALE GENOMIC DNA]</scope>
    <source>
        <strain evidence="10">SB41UT1</strain>
    </source>
</reference>
<dbReference type="InterPro" id="IPR020806">
    <property type="entry name" value="PKS_PP-bd"/>
</dbReference>
<comment type="similarity">
    <text evidence="2">Belongs to the short-chain dehydrogenases/reductases (SDR) family.</text>
</comment>
<dbReference type="CDD" id="cd00833">
    <property type="entry name" value="PKS"/>
    <property type="match status" value="2"/>
</dbReference>